<dbReference type="InterPro" id="IPR035902">
    <property type="entry name" value="Nuc_phospho_transferase"/>
</dbReference>
<reference evidence="3 4" key="1">
    <citation type="submission" date="2011-09" db="EMBL/GenBank/DDBJ databases">
        <title>The draft genome of Methylobacterium extorquens DSM 13060.</title>
        <authorList>
            <consortium name="US DOE Joint Genome Institute (JGI-PGF)"/>
            <person name="Lucas S."/>
            <person name="Han J."/>
            <person name="Lapidus A."/>
            <person name="Cheng J.-F."/>
            <person name="Goodwin L."/>
            <person name="Pitluck S."/>
            <person name="Peters L."/>
            <person name="Land M.L."/>
            <person name="Hauser L."/>
            <person name="Koskimaki J."/>
            <person name="Halonen O."/>
            <person name="Pirttila A."/>
            <person name="Frank C."/>
            <person name="Woyke T.J."/>
        </authorList>
    </citation>
    <scope>NUCLEOTIDE SEQUENCE [LARGE SCALE GENOMIC DNA]</scope>
    <source>
        <strain evidence="3 4">DSM 13060</strain>
    </source>
</reference>
<comment type="caution">
    <text evidence="3">The sequence shown here is derived from an EMBL/GenBank/DDBJ whole genome shotgun (WGS) entry which is preliminary data.</text>
</comment>
<protein>
    <submittedName>
        <fullName evidence="3">Glycosyl transferase family 3</fullName>
    </submittedName>
</protein>
<evidence type="ECO:0000256" key="1">
    <source>
        <dbReference type="ARBA" id="ARBA00022676"/>
    </source>
</evidence>
<evidence type="ECO:0000313" key="4">
    <source>
        <dbReference type="Proteomes" id="UP000004382"/>
    </source>
</evidence>
<dbReference type="Gene3D" id="3.40.1030.10">
    <property type="entry name" value="Nucleoside phosphorylase/phosphoribosyltransferase catalytic domain"/>
    <property type="match status" value="1"/>
</dbReference>
<dbReference type="PATRIC" id="fig|882800.3.peg.6275"/>
<keyword evidence="1" id="KW-0328">Glycosyltransferase</keyword>
<name>H1KVF6_METEX</name>
<proteinExistence type="predicted"/>
<dbReference type="GO" id="GO:0016757">
    <property type="term" value="F:glycosyltransferase activity"/>
    <property type="evidence" value="ECO:0007669"/>
    <property type="project" value="UniProtKB-KW"/>
</dbReference>
<evidence type="ECO:0000313" key="3">
    <source>
        <dbReference type="EMBL" id="EHP74241.1"/>
    </source>
</evidence>
<evidence type="ECO:0000256" key="2">
    <source>
        <dbReference type="ARBA" id="ARBA00022679"/>
    </source>
</evidence>
<dbReference type="SUPFAM" id="SSF52418">
    <property type="entry name" value="Nucleoside phosphorylase/phosphoribosyltransferase catalytic domain"/>
    <property type="match status" value="1"/>
</dbReference>
<feature type="non-terminal residue" evidence="3">
    <location>
        <position position="1"/>
    </location>
</feature>
<organism evidence="3 4">
    <name type="scientific">Methylorubrum extorquens DSM 13060</name>
    <dbReference type="NCBI Taxonomy" id="882800"/>
    <lineage>
        <taxon>Bacteria</taxon>
        <taxon>Pseudomonadati</taxon>
        <taxon>Pseudomonadota</taxon>
        <taxon>Alphaproteobacteria</taxon>
        <taxon>Hyphomicrobiales</taxon>
        <taxon>Methylobacteriaceae</taxon>
        <taxon>Methylorubrum</taxon>
    </lineage>
</organism>
<dbReference type="AlphaFoldDB" id="H1KVF6"/>
<dbReference type="Proteomes" id="UP000004382">
    <property type="component" value="Unassembled WGS sequence"/>
</dbReference>
<accession>H1KVF6</accession>
<sequence precursor="true">GLVVAGAAGTLAEGVAQAQEAIDSGAARGTLARLVAVSNA</sequence>
<gene>
    <name evidence="3" type="ORF">MetexDRAFT_6619</name>
</gene>
<dbReference type="EMBL" id="AGJK01000493">
    <property type="protein sequence ID" value="EHP74241.1"/>
    <property type="molecule type" value="Genomic_DNA"/>
</dbReference>
<keyword evidence="2 3" id="KW-0808">Transferase</keyword>